<accession>A0ACB8X235</accession>
<proteinExistence type="predicted"/>
<reference evidence="1" key="1">
    <citation type="submission" date="2022-04" db="EMBL/GenBank/DDBJ databases">
        <title>Jade perch genome.</title>
        <authorList>
            <person name="Chao B."/>
        </authorList>
    </citation>
    <scope>NUCLEOTIDE SEQUENCE</scope>
    <source>
        <strain evidence="1">CB-2022</strain>
    </source>
</reference>
<comment type="caution">
    <text evidence="1">The sequence shown here is derived from an EMBL/GenBank/DDBJ whole genome shotgun (WGS) entry which is preliminary data.</text>
</comment>
<evidence type="ECO:0000313" key="2">
    <source>
        <dbReference type="Proteomes" id="UP000831701"/>
    </source>
</evidence>
<keyword evidence="2" id="KW-1185">Reference proteome</keyword>
<protein>
    <submittedName>
        <fullName evidence="1">Uncharacterized protein</fullName>
    </submittedName>
</protein>
<dbReference type="EMBL" id="CM041533">
    <property type="protein sequence ID" value="KAI3374156.1"/>
    <property type="molecule type" value="Genomic_DNA"/>
</dbReference>
<name>A0ACB8X235_9TELE</name>
<gene>
    <name evidence="1" type="ORF">L3Q82_006022</name>
</gene>
<sequence length="360" mass="40198">MQLGRTKLAPEERQRRLKEGACFYCGKSGHQVQLLSSKREGSSGLRRDLVSQIKNNPPRSLTPVTLSIKGKTVPLQALIDSGADESLMDKALASSLGINFEPLHSPVTARSPDTTCDPIPDHSDYPDLSKVPPCYYDLKEVFNKTKATSLSPPTCLFLGYVITANHISMDPAKVDAVTNWPPLTSKKKVPDPALQFVVEVDASNEGIGAVLSQRLPADNRIHPCAFLSRKLSAAERNYDVGNKELLAVKVALEEWRHWLEGAEQPFIVWTDHKNLEYLKSAKRLNSRQARWALFFSRFRFTLSYRPGSQNVKPDVLSRLYEPEPTAEEPETILSPDRVIGLVSWPIEKEVQRAGRGQNNS</sequence>
<organism evidence="1 2">
    <name type="scientific">Scortum barcoo</name>
    <name type="common">barcoo grunter</name>
    <dbReference type="NCBI Taxonomy" id="214431"/>
    <lineage>
        <taxon>Eukaryota</taxon>
        <taxon>Metazoa</taxon>
        <taxon>Chordata</taxon>
        <taxon>Craniata</taxon>
        <taxon>Vertebrata</taxon>
        <taxon>Euteleostomi</taxon>
        <taxon>Actinopterygii</taxon>
        <taxon>Neopterygii</taxon>
        <taxon>Teleostei</taxon>
        <taxon>Neoteleostei</taxon>
        <taxon>Acanthomorphata</taxon>
        <taxon>Eupercaria</taxon>
        <taxon>Centrarchiformes</taxon>
        <taxon>Terapontoidei</taxon>
        <taxon>Terapontidae</taxon>
        <taxon>Scortum</taxon>
    </lineage>
</organism>
<evidence type="ECO:0000313" key="1">
    <source>
        <dbReference type="EMBL" id="KAI3374156.1"/>
    </source>
</evidence>
<dbReference type="Proteomes" id="UP000831701">
    <property type="component" value="Chromosome 3"/>
</dbReference>